<reference evidence="2" key="1">
    <citation type="submission" date="2023-04" db="EMBL/GenBank/DDBJ databases">
        <authorList>
            <person name="Vijverberg K."/>
            <person name="Xiong W."/>
            <person name="Schranz E."/>
        </authorList>
    </citation>
    <scope>NUCLEOTIDE SEQUENCE</scope>
</reference>
<protein>
    <submittedName>
        <fullName evidence="2">Uncharacterized protein</fullName>
    </submittedName>
</protein>
<name>A0AA35ZWY5_LACSI</name>
<proteinExistence type="predicted"/>
<gene>
    <name evidence="2" type="ORF">LSALG_LOCUS38553</name>
</gene>
<dbReference type="EMBL" id="OX465084">
    <property type="protein sequence ID" value="CAI9299868.1"/>
    <property type="molecule type" value="Genomic_DNA"/>
</dbReference>
<keyword evidence="3" id="KW-1185">Reference proteome</keyword>
<sequence>MVRCIANQGEQTRTNASQLLDIGATAIVTAVCLRRLDEEHDRTIEHTFSLQKDITAARTKVREFREQQATMERRIIKVERQVGRAKNSTTNYHGPQRPTRSK</sequence>
<feature type="region of interest" description="Disordered" evidence="1">
    <location>
        <begin position="80"/>
        <end position="102"/>
    </location>
</feature>
<organism evidence="2 3">
    <name type="scientific">Lactuca saligna</name>
    <name type="common">Willowleaf lettuce</name>
    <dbReference type="NCBI Taxonomy" id="75948"/>
    <lineage>
        <taxon>Eukaryota</taxon>
        <taxon>Viridiplantae</taxon>
        <taxon>Streptophyta</taxon>
        <taxon>Embryophyta</taxon>
        <taxon>Tracheophyta</taxon>
        <taxon>Spermatophyta</taxon>
        <taxon>Magnoliopsida</taxon>
        <taxon>eudicotyledons</taxon>
        <taxon>Gunneridae</taxon>
        <taxon>Pentapetalae</taxon>
        <taxon>asterids</taxon>
        <taxon>campanulids</taxon>
        <taxon>Asterales</taxon>
        <taxon>Asteraceae</taxon>
        <taxon>Cichorioideae</taxon>
        <taxon>Cichorieae</taxon>
        <taxon>Lactucinae</taxon>
        <taxon>Lactuca</taxon>
    </lineage>
</organism>
<evidence type="ECO:0000313" key="2">
    <source>
        <dbReference type="EMBL" id="CAI9299868.1"/>
    </source>
</evidence>
<dbReference type="AlphaFoldDB" id="A0AA35ZWY5"/>
<dbReference type="Proteomes" id="UP001177003">
    <property type="component" value="Chromosome 8"/>
</dbReference>
<evidence type="ECO:0000313" key="3">
    <source>
        <dbReference type="Proteomes" id="UP001177003"/>
    </source>
</evidence>
<accession>A0AA35ZWY5</accession>
<evidence type="ECO:0000256" key="1">
    <source>
        <dbReference type="SAM" id="MobiDB-lite"/>
    </source>
</evidence>